<keyword evidence="9" id="KW-1185">Reference proteome</keyword>
<dbReference type="Proteomes" id="UP000230423">
    <property type="component" value="Unassembled WGS sequence"/>
</dbReference>
<dbReference type="InterPro" id="IPR018297">
    <property type="entry name" value="A/G_cyclase_CS"/>
</dbReference>
<dbReference type="Gene3D" id="6.10.250.780">
    <property type="match status" value="1"/>
</dbReference>
<dbReference type="GO" id="GO:0000166">
    <property type="term" value="F:nucleotide binding"/>
    <property type="evidence" value="ECO:0007669"/>
    <property type="project" value="UniProtKB-KW"/>
</dbReference>
<dbReference type="GO" id="GO:0070482">
    <property type="term" value="P:response to oxygen levels"/>
    <property type="evidence" value="ECO:0007669"/>
    <property type="project" value="TreeGrafter"/>
</dbReference>
<feature type="coiled-coil region" evidence="5">
    <location>
        <begin position="210"/>
        <end position="240"/>
    </location>
</feature>
<keyword evidence="5" id="KW-0175">Coiled coil</keyword>
<evidence type="ECO:0000259" key="7">
    <source>
        <dbReference type="PROSITE" id="PS50125"/>
    </source>
</evidence>
<evidence type="ECO:0000313" key="9">
    <source>
        <dbReference type="Proteomes" id="UP000230423"/>
    </source>
</evidence>
<name>A0A2G9UDU8_TELCI</name>
<reference evidence="8 9" key="1">
    <citation type="submission" date="2015-09" db="EMBL/GenBank/DDBJ databases">
        <title>Draft genome of the parasitic nematode Teladorsagia circumcincta isolate WARC Sus (inbred).</title>
        <authorList>
            <person name="Mitreva M."/>
        </authorList>
    </citation>
    <scope>NUCLEOTIDE SEQUENCE [LARGE SCALE GENOMIC DNA]</scope>
    <source>
        <strain evidence="8 9">S</strain>
    </source>
</reference>
<feature type="region of interest" description="Disordered" evidence="6">
    <location>
        <begin position="392"/>
        <end position="428"/>
    </location>
</feature>
<keyword evidence="2" id="KW-0547">Nucleotide-binding</keyword>
<dbReference type="InterPro" id="IPR001054">
    <property type="entry name" value="A/G_cyclase"/>
</dbReference>
<sequence length="428" mass="48748">MRRKFGWIHESFRQLVNRKYGKEVQHDVENEKNFKLRLLSFSATAIFGVVREVARRIYDTEVIMKVQERKQEHLDAFVTEHVVFVISQVDTAGGHPTKAISSKVEQLEWNTVPFSYESILAFKNSLFVFKMRGIGDIVHSKKDETEPILLKGSMVLIDDGNYIIYISSVNVATVRELIERNLHISDMQRHDGTRDLIMLNQSRMSQVELNRKLEETIKCMKKMANELEIEKQKTDELLCELMPASIADALRQGKMIEASLLMESKLVLSPITHKPIKIRVGVHAGPVVAGVVGMKMPRYCLFGDSVNVANKMEACGVPIRIHVSETARTNALRTNQNFVFVDRGLTDIKGKGLMYTYFLERNDRKSVWELCARPRSGEQTIDGYMELHDSSIYHESEPNPTKNGEKKEGGVETVPKTHHVRSITCAVS</sequence>
<feature type="compositionally biased region" description="Basic and acidic residues" evidence="6">
    <location>
        <begin position="392"/>
        <end position="410"/>
    </location>
</feature>
<evidence type="ECO:0000256" key="6">
    <source>
        <dbReference type="SAM" id="MobiDB-lite"/>
    </source>
</evidence>
<dbReference type="OrthoDB" id="1890790at2759"/>
<gene>
    <name evidence="8" type="ORF">TELCIR_10580</name>
</gene>
<keyword evidence="3 4" id="KW-0456">Lyase</keyword>
<dbReference type="GO" id="GO:0004383">
    <property type="term" value="F:guanylate cyclase activity"/>
    <property type="evidence" value="ECO:0007669"/>
    <property type="project" value="UniProtKB-EC"/>
</dbReference>
<organism evidence="8 9">
    <name type="scientific">Teladorsagia circumcincta</name>
    <name type="common">Brown stomach worm</name>
    <name type="synonym">Ostertagia circumcincta</name>
    <dbReference type="NCBI Taxonomy" id="45464"/>
    <lineage>
        <taxon>Eukaryota</taxon>
        <taxon>Metazoa</taxon>
        <taxon>Ecdysozoa</taxon>
        <taxon>Nematoda</taxon>
        <taxon>Chromadorea</taxon>
        <taxon>Rhabditida</taxon>
        <taxon>Rhabditina</taxon>
        <taxon>Rhabditomorpha</taxon>
        <taxon>Strongyloidea</taxon>
        <taxon>Trichostrongylidae</taxon>
        <taxon>Teladorsagia</taxon>
    </lineage>
</organism>
<evidence type="ECO:0000256" key="5">
    <source>
        <dbReference type="SAM" id="Coils"/>
    </source>
</evidence>
<dbReference type="EMBL" id="KZ347471">
    <property type="protein sequence ID" value="PIO67660.1"/>
    <property type="molecule type" value="Genomic_DNA"/>
</dbReference>
<dbReference type="PROSITE" id="PS00452">
    <property type="entry name" value="GUANYLATE_CYCLASE_1"/>
    <property type="match status" value="1"/>
</dbReference>
<dbReference type="Gene3D" id="3.30.70.1230">
    <property type="entry name" value="Nucleotide cyclase"/>
    <property type="match status" value="1"/>
</dbReference>
<evidence type="ECO:0000313" key="8">
    <source>
        <dbReference type="EMBL" id="PIO67660.1"/>
    </source>
</evidence>
<dbReference type="Gene3D" id="3.30.450.260">
    <property type="entry name" value="Haem NO binding associated domain"/>
    <property type="match status" value="1"/>
</dbReference>
<dbReference type="InterPro" id="IPR042463">
    <property type="entry name" value="HNOB_dom_associated_sf"/>
</dbReference>
<evidence type="ECO:0000256" key="2">
    <source>
        <dbReference type="ARBA" id="ARBA00022741"/>
    </source>
</evidence>
<dbReference type="SMART" id="SM00044">
    <property type="entry name" value="CYCc"/>
    <property type="match status" value="1"/>
</dbReference>
<dbReference type="PANTHER" id="PTHR45655:SF13">
    <property type="entry name" value="SOLUBLE GUANYLATE CYCLASE GCY-32-RELATED"/>
    <property type="match status" value="1"/>
</dbReference>
<dbReference type="GO" id="GO:0019934">
    <property type="term" value="P:cGMP-mediated signaling"/>
    <property type="evidence" value="ECO:0007669"/>
    <property type="project" value="TreeGrafter"/>
</dbReference>
<evidence type="ECO:0000256" key="4">
    <source>
        <dbReference type="RuleBase" id="RU000405"/>
    </source>
</evidence>
<dbReference type="GO" id="GO:0008074">
    <property type="term" value="C:guanylate cyclase complex, soluble"/>
    <property type="evidence" value="ECO:0007669"/>
    <property type="project" value="TreeGrafter"/>
</dbReference>
<comment type="catalytic activity">
    <reaction evidence="1">
        <text>GTP = 3',5'-cyclic GMP + diphosphate</text>
        <dbReference type="Rhea" id="RHEA:13665"/>
        <dbReference type="ChEBI" id="CHEBI:33019"/>
        <dbReference type="ChEBI" id="CHEBI:37565"/>
        <dbReference type="ChEBI" id="CHEBI:57746"/>
        <dbReference type="EC" id="4.6.1.2"/>
    </reaction>
</comment>
<dbReference type="PROSITE" id="PS50125">
    <property type="entry name" value="GUANYLATE_CYCLASE_2"/>
    <property type="match status" value="1"/>
</dbReference>
<dbReference type="CDD" id="cd07302">
    <property type="entry name" value="CHD"/>
    <property type="match status" value="1"/>
</dbReference>
<evidence type="ECO:0000256" key="1">
    <source>
        <dbReference type="ARBA" id="ARBA00001436"/>
    </source>
</evidence>
<accession>A0A2G9UDU8</accession>
<dbReference type="Pfam" id="PF00211">
    <property type="entry name" value="Guanylate_cyc"/>
    <property type="match status" value="1"/>
</dbReference>
<evidence type="ECO:0000256" key="3">
    <source>
        <dbReference type="ARBA" id="ARBA00023239"/>
    </source>
</evidence>
<protein>
    <submittedName>
        <fullName evidence="8">Heme NO binding associated</fullName>
    </submittedName>
</protein>
<dbReference type="SUPFAM" id="SSF55073">
    <property type="entry name" value="Nucleotide cyclase"/>
    <property type="match status" value="1"/>
</dbReference>
<dbReference type="PANTHER" id="PTHR45655">
    <property type="entry name" value="GUANYLATE CYCLASE SOLUBLE SUBUNIT BETA-2"/>
    <property type="match status" value="1"/>
</dbReference>
<feature type="domain" description="Guanylate cyclase" evidence="7">
    <location>
        <begin position="275"/>
        <end position="313"/>
    </location>
</feature>
<comment type="similarity">
    <text evidence="4">Belongs to the adenylyl cyclase class-4/guanylyl cyclase family.</text>
</comment>
<dbReference type="AlphaFoldDB" id="A0A2G9UDU8"/>
<dbReference type="InterPro" id="IPR029787">
    <property type="entry name" value="Nucleotide_cyclase"/>
</dbReference>
<proteinExistence type="inferred from homology"/>